<comment type="caution">
    <text evidence="3">The sequence shown here is derived from an EMBL/GenBank/DDBJ whole genome shotgun (WGS) entry which is preliminary data.</text>
</comment>
<name>A0ABS8PN42_9BACT</name>
<feature type="domain" description="Activator of Hsp90 ATPase homologue 1/2-like C-terminal" evidence="2">
    <location>
        <begin position="19"/>
        <end position="146"/>
    </location>
</feature>
<gene>
    <name evidence="3" type="ORF">LQ567_06705</name>
</gene>
<evidence type="ECO:0000256" key="1">
    <source>
        <dbReference type="ARBA" id="ARBA00006817"/>
    </source>
</evidence>
<dbReference type="InterPro" id="IPR013538">
    <property type="entry name" value="ASHA1/2-like_C"/>
</dbReference>
<reference evidence="3 4" key="1">
    <citation type="submission" date="2021-11" db="EMBL/GenBank/DDBJ databases">
        <title>Genomic of Niabella pedocola.</title>
        <authorList>
            <person name="Wu T."/>
        </authorList>
    </citation>
    <scope>NUCLEOTIDE SEQUENCE [LARGE SCALE GENOMIC DNA]</scope>
    <source>
        <strain evidence="3 4">JCM 31011</strain>
    </source>
</reference>
<dbReference type="RefSeq" id="WP_231003449.1">
    <property type="nucleotide sequence ID" value="NZ_JAJNEC010000004.1"/>
</dbReference>
<accession>A0ABS8PN42</accession>
<sequence>MDSAQSSTTTVTKEVLLDAASNRVWQALTDKDQMKEWYFTLTDFRPEVGFEFSFSGTGAKGETYVHLCRVTEVIPGKKLQYTWTYKGLPGTSLVTFELTPEGAKTRLRLTHEGLQSFAQNGPDFLADSFNQGWTALIEKSIGAYLEKTA</sequence>
<protein>
    <submittedName>
        <fullName evidence="3">SRPBCC domain-containing protein</fullName>
    </submittedName>
</protein>
<dbReference type="Proteomes" id="UP001199816">
    <property type="component" value="Unassembled WGS sequence"/>
</dbReference>
<evidence type="ECO:0000259" key="2">
    <source>
        <dbReference type="Pfam" id="PF08327"/>
    </source>
</evidence>
<dbReference type="CDD" id="cd07814">
    <property type="entry name" value="SRPBCC_CalC_Aha1-like"/>
    <property type="match status" value="1"/>
</dbReference>
<evidence type="ECO:0000313" key="4">
    <source>
        <dbReference type="Proteomes" id="UP001199816"/>
    </source>
</evidence>
<evidence type="ECO:0000313" key="3">
    <source>
        <dbReference type="EMBL" id="MCD2422446.1"/>
    </source>
</evidence>
<keyword evidence="4" id="KW-1185">Reference proteome</keyword>
<dbReference type="Pfam" id="PF08327">
    <property type="entry name" value="AHSA1"/>
    <property type="match status" value="1"/>
</dbReference>
<organism evidence="3 4">
    <name type="scientific">Niabella pedocola</name>
    <dbReference type="NCBI Taxonomy" id="1752077"/>
    <lineage>
        <taxon>Bacteria</taxon>
        <taxon>Pseudomonadati</taxon>
        <taxon>Bacteroidota</taxon>
        <taxon>Chitinophagia</taxon>
        <taxon>Chitinophagales</taxon>
        <taxon>Chitinophagaceae</taxon>
        <taxon>Niabella</taxon>
    </lineage>
</organism>
<dbReference type="SUPFAM" id="SSF55961">
    <property type="entry name" value="Bet v1-like"/>
    <property type="match status" value="1"/>
</dbReference>
<dbReference type="InterPro" id="IPR023393">
    <property type="entry name" value="START-like_dom_sf"/>
</dbReference>
<proteinExistence type="inferred from homology"/>
<dbReference type="Gene3D" id="3.30.530.20">
    <property type="match status" value="1"/>
</dbReference>
<comment type="similarity">
    <text evidence="1">Belongs to the AHA1 family.</text>
</comment>
<dbReference type="EMBL" id="JAJNEC010000004">
    <property type="protein sequence ID" value="MCD2422446.1"/>
    <property type="molecule type" value="Genomic_DNA"/>
</dbReference>